<evidence type="ECO:0000256" key="2">
    <source>
        <dbReference type="ARBA" id="ARBA00012438"/>
    </source>
</evidence>
<dbReference type="Proteomes" id="UP001596292">
    <property type="component" value="Unassembled WGS sequence"/>
</dbReference>
<comment type="caution">
    <text evidence="9">The sequence shown here is derived from an EMBL/GenBank/DDBJ whole genome shotgun (WGS) entry which is preliminary data.</text>
</comment>
<gene>
    <name evidence="9" type="ORF">ACFQE0_04535</name>
</gene>
<protein>
    <recommendedName>
        <fullName evidence="2">histidine kinase</fullName>
        <ecNumber evidence="2">2.7.13.3</ecNumber>
    </recommendedName>
</protein>
<dbReference type="EMBL" id="JBHSWN010000001">
    <property type="protein sequence ID" value="MFC6788957.1"/>
    <property type="molecule type" value="Genomic_DNA"/>
</dbReference>
<feature type="domain" description="Signal transduction histidine kinase HWE region" evidence="8">
    <location>
        <begin position="36"/>
        <end position="116"/>
    </location>
</feature>
<sequence>MNSDKANDALIRRNAELEADNARLRLLLDRRDTPAELRHRLRTTLGLVRDVIQRSAEAREEASDYAAHLRDRLDAIVRMHVAIDHTGDVSLHAAIAEELLTYTLQEGDRLLLSGPAIRLRPRAAQIFGLAIHELAVNAVEFGAATNPTGRIEVSWRVEAEGAEPTLFLTWKESSRAILATPVRHGFGTEVLTQMVGHDLGGRTTLVFEPDGLCWTLCCPFSSRVGNLVPDEGEGGANGE</sequence>
<dbReference type="PANTHER" id="PTHR41523:SF7">
    <property type="entry name" value="HISTIDINE KINASE"/>
    <property type="match status" value="1"/>
</dbReference>
<accession>A0ABW2BGP7</accession>
<evidence type="ECO:0000259" key="8">
    <source>
        <dbReference type="SMART" id="SM00911"/>
    </source>
</evidence>
<organism evidence="9 10">
    <name type="scientific">Methylobacterium komagatae</name>
    <dbReference type="NCBI Taxonomy" id="374425"/>
    <lineage>
        <taxon>Bacteria</taxon>
        <taxon>Pseudomonadati</taxon>
        <taxon>Pseudomonadota</taxon>
        <taxon>Alphaproteobacteria</taxon>
        <taxon>Hyphomicrobiales</taxon>
        <taxon>Methylobacteriaceae</taxon>
        <taxon>Methylobacterium</taxon>
    </lineage>
</organism>
<keyword evidence="3" id="KW-0597">Phosphoprotein</keyword>
<evidence type="ECO:0000256" key="3">
    <source>
        <dbReference type="ARBA" id="ARBA00022553"/>
    </source>
</evidence>
<evidence type="ECO:0000256" key="7">
    <source>
        <dbReference type="ARBA" id="ARBA00022840"/>
    </source>
</evidence>
<dbReference type="SMART" id="SM00911">
    <property type="entry name" value="HWE_HK"/>
    <property type="match status" value="1"/>
</dbReference>
<keyword evidence="7" id="KW-0067">ATP-binding</keyword>
<keyword evidence="5" id="KW-0547">Nucleotide-binding</keyword>
<proteinExistence type="predicted"/>
<evidence type="ECO:0000256" key="5">
    <source>
        <dbReference type="ARBA" id="ARBA00022741"/>
    </source>
</evidence>
<keyword evidence="4" id="KW-0808">Transferase</keyword>
<dbReference type="PANTHER" id="PTHR41523">
    <property type="entry name" value="TWO-COMPONENT SYSTEM SENSOR PROTEIN"/>
    <property type="match status" value="1"/>
</dbReference>
<evidence type="ECO:0000313" key="9">
    <source>
        <dbReference type="EMBL" id="MFC6788957.1"/>
    </source>
</evidence>
<dbReference type="InterPro" id="IPR036890">
    <property type="entry name" value="HATPase_C_sf"/>
</dbReference>
<keyword evidence="10" id="KW-1185">Reference proteome</keyword>
<name>A0ABW2BGP7_9HYPH</name>
<reference evidence="10" key="1">
    <citation type="journal article" date="2019" name="Int. J. Syst. Evol. Microbiol.">
        <title>The Global Catalogue of Microorganisms (GCM) 10K type strain sequencing project: providing services to taxonomists for standard genome sequencing and annotation.</title>
        <authorList>
            <consortium name="The Broad Institute Genomics Platform"/>
            <consortium name="The Broad Institute Genome Sequencing Center for Infectious Disease"/>
            <person name="Wu L."/>
            <person name="Ma J."/>
        </authorList>
    </citation>
    <scope>NUCLEOTIDE SEQUENCE [LARGE SCALE GENOMIC DNA]</scope>
    <source>
        <strain evidence="10">CCUG 48316</strain>
    </source>
</reference>
<evidence type="ECO:0000313" key="10">
    <source>
        <dbReference type="Proteomes" id="UP001596292"/>
    </source>
</evidence>
<dbReference type="GO" id="GO:0016301">
    <property type="term" value="F:kinase activity"/>
    <property type="evidence" value="ECO:0007669"/>
    <property type="project" value="UniProtKB-KW"/>
</dbReference>
<evidence type="ECO:0000256" key="1">
    <source>
        <dbReference type="ARBA" id="ARBA00000085"/>
    </source>
</evidence>
<dbReference type="EC" id="2.7.13.3" evidence="2"/>
<evidence type="ECO:0000256" key="4">
    <source>
        <dbReference type="ARBA" id="ARBA00022679"/>
    </source>
</evidence>
<evidence type="ECO:0000256" key="6">
    <source>
        <dbReference type="ARBA" id="ARBA00022777"/>
    </source>
</evidence>
<dbReference type="Pfam" id="PF07536">
    <property type="entry name" value="HWE_HK"/>
    <property type="match status" value="1"/>
</dbReference>
<keyword evidence="6 9" id="KW-0418">Kinase</keyword>
<comment type="catalytic activity">
    <reaction evidence="1">
        <text>ATP + protein L-histidine = ADP + protein N-phospho-L-histidine.</text>
        <dbReference type="EC" id="2.7.13.3"/>
    </reaction>
</comment>
<dbReference type="RefSeq" id="WP_378967492.1">
    <property type="nucleotide sequence ID" value="NZ_JBHSWN010000001.1"/>
</dbReference>
<dbReference type="InterPro" id="IPR011102">
    <property type="entry name" value="Sig_transdc_His_kinase_HWE"/>
</dbReference>
<dbReference type="Gene3D" id="3.30.565.10">
    <property type="entry name" value="Histidine kinase-like ATPase, C-terminal domain"/>
    <property type="match status" value="1"/>
</dbReference>